<dbReference type="CDD" id="cd07328">
    <property type="entry name" value="M48_Ste24p_like"/>
    <property type="match status" value="1"/>
</dbReference>
<keyword evidence="9 11" id="KW-0472">Membrane</keyword>
<evidence type="ECO:0000256" key="4">
    <source>
        <dbReference type="ARBA" id="ARBA00022723"/>
    </source>
</evidence>
<dbReference type="GO" id="GO:0046872">
    <property type="term" value="F:metal ion binding"/>
    <property type="evidence" value="ECO:0007669"/>
    <property type="project" value="UniProtKB-KW"/>
</dbReference>
<keyword evidence="2 10" id="KW-0645">Protease</keyword>
<dbReference type="Proteomes" id="UP000295680">
    <property type="component" value="Unassembled WGS sequence"/>
</dbReference>
<keyword evidence="3 11" id="KW-0812">Transmembrane</keyword>
<reference evidence="13 14" key="1">
    <citation type="submission" date="2019-03" db="EMBL/GenBank/DDBJ databases">
        <title>Genomic Encyclopedia of Type Strains, Phase IV (KMG-IV): sequencing the most valuable type-strain genomes for metagenomic binning, comparative biology and taxonomic classification.</title>
        <authorList>
            <person name="Goeker M."/>
        </authorList>
    </citation>
    <scope>NUCLEOTIDE SEQUENCE [LARGE SCALE GENOMIC DNA]</scope>
    <source>
        <strain evidence="13 14">DSM 45934</strain>
    </source>
</reference>
<evidence type="ECO:0000256" key="10">
    <source>
        <dbReference type="RuleBase" id="RU003983"/>
    </source>
</evidence>
<evidence type="ECO:0000256" key="5">
    <source>
        <dbReference type="ARBA" id="ARBA00022801"/>
    </source>
</evidence>
<dbReference type="PANTHER" id="PTHR43221:SF2">
    <property type="entry name" value="PROTEASE HTPX HOMOLOG"/>
    <property type="match status" value="1"/>
</dbReference>
<dbReference type="EMBL" id="SLWS01000005">
    <property type="protein sequence ID" value="TCO58670.1"/>
    <property type="molecule type" value="Genomic_DNA"/>
</dbReference>
<feature type="transmembrane region" description="Helical" evidence="11">
    <location>
        <begin position="74"/>
        <end position="91"/>
    </location>
</feature>
<organism evidence="13 14">
    <name type="scientific">Actinocrispum wychmicini</name>
    <dbReference type="NCBI Taxonomy" id="1213861"/>
    <lineage>
        <taxon>Bacteria</taxon>
        <taxon>Bacillati</taxon>
        <taxon>Actinomycetota</taxon>
        <taxon>Actinomycetes</taxon>
        <taxon>Pseudonocardiales</taxon>
        <taxon>Pseudonocardiaceae</taxon>
        <taxon>Actinocrispum</taxon>
    </lineage>
</organism>
<name>A0A4V2S760_9PSEU</name>
<feature type="domain" description="Peptidase M48" evidence="12">
    <location>
        <begin position="106"/>
        <end position="345"/>
    </location>
</feature>
<dbReference type="GO" id="GO:0006508">
    <property type="term" value="P:proteolysis"/>
    <property type="evidence" value="ECO:0007669"/>
    <property type="project" value="UniProtKB-KW"/>
</dbReference>
<evidence type="ECO:0000256" key="6">
    <source>
        <dbReference type="ARBA" id="ARBA00022833"/>
    </source>
</evidence>
<feature type="transmembrane region" description="Helical" evidence="11">
    <location>
        <begin position="44"/>
        <end position="68"/>
    </location>
</feature>
<keyword evidence="14" id="KW-1185">Reference proteome</keyword>
<evidence type="ECO:0000256" key="9">
    <source>
        <dbReference type="ARBA" id="ARBA00023136"/>
    </source>
</evidence>
<dbReference type="Gene3D" id="3.30.2010.10">
    <property type="entry name" value="Metalloproteases ('zincins'), catalytic domain"/>
    <property type="match status" value="1"/>
</dbReference>
<dbReference type="AlphaFoldDB" id="A0A4V2S760"/>
<dbReference type="InterPro" id="IPR001915">
    <property type="entry name" value="Peptidase_M48"/>
</dbReference>
<evidence type="ECO:0000256" key="7">
    <source>
        <dbReference type="ARBA" id="ARBA00022989"/>
    </source>
</evidence>
<protein>
    <submittedName>
        <fullName evidence="13">Zn-dependent protease with chaperone function</fullName>
    </submittedName>
</protein>
<comment type="similarity">
    <text evidence="10">Belongs to the peptidase M48 family.</text>
</comment>
<evidence type="ECO:0000256" key="8">
    <source>
        <dbReference type="ARBA" id="ARBA00023049"/>
    </source>
</evidence>
<evidence type="ECO:0000313" key="13">
    <source>
        <dbReference type="EMBL" id="TCO58670.1"/>
    </source>
</evidence>
<keyword evidence="6 10" id="KW-0862">Zinc</keyword>
<gene>
    <name evidence="13" type="ORF">EV192_105741</name>
</gene>
<keyword evidence="1" id="KW-1003">Cell membrane</keyword>
<dbReference type="PANTHER" id="PTHR43221">
    <property type="entry name" value="PROTEASE HTPX"/>
    <property type="match status" value="1"/>
</dbReference>
<dbReference type="Pfam" id="PF01435">
    <property type="entry name" value="Peptidase_M48"/>
    <property type="match status" value="1"/>
</dbReference>
<proteinExistence type="inferred from homology"/>
<evidence type="ECO:0000313" key="14">
    <source>
        <dbReference type="Proteomes" id="UP000295680"/>
    </source>
</evidence>
<dbReference type="GO" id="GO:0004222">
    <property type="term" value="F:metalloendopeptidase activity"/>
    <property type="evidence" value="ECO:0007669"/>
    <property type="project" value="InterPro"/>
</dbReference>
<keyword evidence="7 11" id="KW-1133">Transmembrane helix</keyword>
<keyword evidence="4" id="KW-0479">Metal-binding</keyword>
<keyword evidence="8 10" id="KW-0482">Metalloprotease</keyword>
<evidence type="ECO:0000259" key="12">
    <source>
        <dbReference type="Pfam" id="PF01435"/>
    </source>
</evidence>
<accession>A0A4V2S760</accession>
<evidence type="ECO:0000256" key="1">
    <source>
        <dbReference type="ARBA" id="ARBA00022475"/>
    </source>
</evidence>
<evidence type="ECO:0000256" key="11">
    <source>
        <dbReference type="SAM" id="Phobius"/>
    </source>
</evidence>
<evidence type="ECO:0000256" key="2">
    <source>
        <dbReference type="ARBA" id="ARBA00022670"/>
    </source>
</evidence>
<comment type="caution">
    <text evidence="13">The sequence shown here is derived from an EMBL/GenBank/DDBJ whole genome shotgun (WGS) entry which is preliminary data.</text>
</comment>
<evidence type="ECO:0000256" key="3">
    <source>
        <dbReference type="ARBA" id="ARBA00022692"/>
    </source>
</evidence>
<sequence>MTETAGGRWVSRLARRMGHRLDLAFFTENVGKPLSRPGWSVARVGLLVVSLVLFAVVLGCVGLGLWWVVADFPSWLLVPGLLMMLLGWALLPRLGRVDEWGAVAPADAPRLRALVDSVCAAVECAVPDVVIVDSRFNASAGVVGWRRRKVLRIGLPLWGALEPAERVALLGHEVGHFVNNDPIRGLLTRPALTVFGPLAEAVRPHPDMANAGYALDFVIKAVLIVVSPVLWAVSWALSAIHLGLLAVASRDHQRAEYAADVLAARVAGTDGVVGLVDTLVMGESIVMAIRGAELSAEPGAASWRVAATRVRQGADVKVARQVSVREDASLWSSHPPAGYRARMIEALPAHEALVTLSEEDLAAIDREVAAWYKRAGRDIST</sequence>
<dbReference type="InterPro" id="IPR050083">
    <property type="entry name" value="HtpX_protease"/>
</dbReference>
<keyword evidence="5 10" id="KW-0378">Hydrolase</keyword>
<dbReference type="RefSeq" id="WP_165960595.1">
    <property type="nucleotide sequence ID" value="NZ_SLWS01000005.1"/>
</dbReference>
<feature type="transmembrane region" description="Helical" evidence="11">
    <location>
        <begin position="217"/>
        <end position="237"/>
    </location>
</feature>
<comment type="cofactor">
    <cofactor evidence="10">
        <name>Zn(2+)</name>
        <dbReference type="ChEBI" id="CHEBI:29105"/>
    </cofactor>
    <text evidence="10">Binds 1 zinc ion per subunit.</text>
</comment>